<evidence type="ECO:0000313" key="2">
    <source>
        <dbReference type="Proteomes" id="UP000612893"/>
    </source>
</evidence>
<dbReference type="AlphaFoldDB" id="A0A934N7L9"/>
<dbReference type="PANTHER" id="PTHR35841:SF1">
    <property type="entry name" value="PHOSPHONATES-BINDING PERIPLASMIC PROTEIN"/>
    <property type="match status" value="1"/>
</dbReference>
<keyword evidence="2" id="KW-1185">Reference proteome</keyword>
<dbReference type="RefSeq" id="WP_338199024.1">
    <property type="nucleotide sequence ID" value="NZ_JAEKNR010000036.1"/>
</dbReference>
<dbReference type="PANTHER" id="PTHR35841">
    <property type="entry name" value="PHOSPHONATES-BINDING PERIPLASMIC PROTEIN"/>
    <property type="match status" value="1"/>
</dbReference>
<dbReference type="Gene3D" id="3.40.190.10">
    <property type="entry name" value="Periplasmic binding protein-like II"/>
    <property type="match status" value="2"/>
</dbReference>
<reference evidence="1" key="1">
    <citation type="submission" date="2020-10" db="EMBL/GenBank/DDBJ databases">
        <title>Ca. Dormibacterota MAGs.</title>
        <authorList>
            <person name="Montgomery K."/>
        </authorList>
    </citation>
    <scope>NUCLEOTIDE SEQUENCE [LARGE SCALE GENOMIC DNA]</scope>
    <source>
        <strain evidence="1">SC8812_S17_10</strain>
    </source>
</reference>
<evidence type="ECO:0000313" key="1">
    <source>
        <dbReference type="EMBL" id="MBJ7597078.1"/>
    </source>
</evidence>
<dbReference type="Pfam" id="PF12974">
    <property type="entry name" value="Phosphonate-bd"/>
    <property type="match status" value="1"/>
</dbReference>
<gene>
    <name evidence="1" type="ORF">JF922_03190</name>
</gene>
<accession>A0A934N7L9</accession>
<name>A0A934N7L9_9BACT</name>
<dbReference type="SUPFAM" id="SSF53850">
    <property type="entry name" value="Periplasmic binding protein-like II"/>
    <property type="match status" value="1"/>
</dbReference>
<organism evidence="1 2">
    <name type="scientific">Candidatus Nephthysia bennettiae</name>
    <dbReference type="NCBI Taxonomy" id="3127016"/>
    <lineage>
        <taxon>Bacteria</taxon>
        <taxon>Bacillati</taxon>
        <taxon>Candidatus Dormiibacterota</taxon>
        <taxon>Candidatus Dormibacteria</taxon>
        <taxon>Candidatus Dormibacterales</taxon>
        <taxon>Candidatus Dormibacteraceae</taxon>
        <taxon>Candidatus Nephthysia</taxon>
    </lineage>
</organism>
<dbReference type="Proteomes" id="UP000612893">
    <property type="component" value="Unassembled WGS sequence"/>
</dbReference>
<proteinExistence type="predicted"/>
<dbReference type="EMBL" id="JAEKNR010000036">
    <property type="protein sequence ID" value="MBJ7597078.1"/>
    <property type="molecule type" value="Genomic_DNA"/>
</dbReference>
<comment type="caution">
    <text evidence="1">The sequence shown here is derived from an EMBL/GenBank/DDBJ whole genome shotgun (WGS) entry which is preliminary data.</text>
</comment>
<protein>
    <submittedName>
        <fullName evidence="1">PhnD/SsuA/transferrin family substrate-binding protein</fullName>
    </submittedName>
</protein>
<sequence length="269" mass="29502">MPRRPGRELVFATYLAPCIRPVYEFVAHQVGKELGCAGRLVTGESFQQLRDGEVDFAFLCGLPYVRLRREAQPPVEAIAAPVVRGERYGGRPIYFSDVIVSRENPAGSFRDLRGCSWAYNEPDSHSGYLVTLFSLFCSGETGAFFGRAVMTGFHQESIRRVGVGQVDASAVDSQVLSVELRDHPELAGRIRVIDTLGPSSIQPLVATMACSDSLRRQVQEVVTALGTNEAGRARLDEGLVDRFVAVDDSCYGDIRAMLDSVEGARLRLD</sequence>